<evidence type="ECO:0000313" key="2">
    <source>
        <dbReference type="EMBL" id="QQP93620.1"/>
    </source>
</evidence>
<dbReference type="RefSeq" id="WP_201083320.1">
    <property type="nucleotide sequence ID" value="NZ_CP067422.1"/>
</dbReference>
<keyword evidence="3" id="KW-1185">Reference proteome</keyword>
<sequence>MEPDVLLALVPAFYFLAMALWQAAKVREDMQRKTGSGDRLLDIISWPARLLRR</sequence>
<geneLocation type="plasmid" evidence="2 3">
    <name>pTT6-2</name>
</geneLocation>
<accession>A0ABX7BHL8</accession>
<keyword evidence="1" id="KW-1133">Transmembrane helix</keyword>
<organism evidence="2 3">
    <name type="scientific">Skermanella cutis</name>
    <dbReference type="NCBI Taxonomy" id="2775420"/>
    <lineage>
        <taxon>Bacteria</taxon>
        <taxon>Pseudomonadati</taxon>
        <taxon>Pseudomonadota</taxon>
        <taxon>Alphaproteobacteria</taxon>
        <taxon>Rhodospirillales</taxon>
        <taxon>Azospirillaceae</taxon>
        <taxon>Skermanella</taxon>
    </lineage>
</organism>
<keyword evidence="1" id="KW-0812">Transmembrane</keyword>
<dbReference type="EMBL" id="CP067422">
    <property type="protein sequence ID" value="QQP93620.1"/>
    <property type="molecule type" value="Genomic_DNA"/>
</dbReference>
<proteinExistence type="predicted"/>
<feature type="transmembrane region" description="Helical" evidence="1">
    <location>
        <begin position="6"/>
        <end position="24"/>
    </location>
</feature>
<name>A0ABX7BHL8_9PROT</name>
<reference evidence="2" key="1">
    <citation type="submission" date="2021-02" db="EMBL/GenBank/DDBJ databases">
        <title>Skermanella TT6 skin isolate.</title>
        <authorList>
            <person name="Lee K."/>
            <person name="Ganzorig M."/>
        </authorList>
    </citation>
    <scope>NUCLEOTIDE SEQUENCE</scope>
    <source>
        <strain evidence="2">TT6</strain>
    </source>
</reference>
<dbReference type="Proteomes" id="UP000595197">
    <property type="component" value="Plasmid pTT6-2"/>
</dbReference>
<protein>
    <submittedName>
        <fullName evidence="2">Uncharacterized protein</fullName>
    </submittedName>
</protein>
<gene>
    <name evidence="2" type="ORF">IGS68_31870</name>
</gene>
<keyword evidence="2" id="KW-0614">Plasmid</keyword>
<evidence type="ECO:0000313" key="3">
    <source>
        <dbReference type="Proteomes" id="UP000595197"/>
    </source>
</evidence>
<keyword evidence="1" id="KW-0472">Membrane</keyword>
<evidence type="ECO:0000256" key="1">
    <source>
        <dbReference type="SAM" id="Phobius"/>
    </source>
</evidence>